<evidence type="ECO:0000313" key="3">
    <source>
        <dbReference type="EMBL" id="KAH3893641.1"/>
    </source>
</evidence>
<sequence length="62" mass="6733">MLSSGASSDHLPELFVLVVLVLHVLECHRPVGEADQEEDHGRPLPSACPGCLKQDSQKRRGS</sequence>
<reference evidence="3" key="1">
    <citation type="journal article" date="2019" name="bioRxiv">
        <title>The Genome of the Zebra Mussel, Dreissena polymorpha: A Resource for Invasive Species Research.</title>
        <authorList>
            <person name="McCartney M.A."/>
            <person name="Auch B."/>
            <person name="Kono T."/>
            <person name="Mallez S."/>
            <person name="Zhang Y."/>
            <person name="Obille A."/>
            <person name="Becker A."/>
            <person name="Abrahante J.E."/>
            <person name="Garbe J."/>
            <person name="Badalamenti J.P."/>
            <person name="Herman A."/>
            <person name="Mangelson H."/>
            <person name="Liachko I."/>
            <person name="Sullivan S."/>
            <person name="Sone E.D."/>
            <person name="Koren S."/>
            <person name="Silverstein K.A.T."/>
            <person name="Beckman K.B."/>
            <person name="Gohl D.M."/>
        </authorList>
    </citation>
    <scope>NUCLEOTIDE SEQUENCE</scope>
    <source>
        <strain evidence="3">Duluth1</strain>
        <tissue evidence="3">Whole animal</tissue>
    </source>
</reference>
<accession>A0A9D4S6Q3</accession>
<keyword evidence="2" id="KW-0732">Signal</keyword>
<dbReference type="AlphaFoldDB" id="A0A9D4S6Q3"/>
<reference evidence="3" key="2">
    <citation type="submission" date="2020-11" db="EMBL/GenBank/DDBJ databases">
        <authorList>
            <person name="McCartney M.A."/>
            <person name="Auch B."/>
            <person name="Kono T."/>
            <person name="Mallez S."/>
            <person name="Becker A."/>
            <person name="Gohl D.M."/>
            <person name="Silverstein K.A.T."/>
            <person name="Koren S."/>
            <person name="Bechman K.B."/>
            <person name="Herman A."/>
            <person name="Abrahante J.E."/>
            <person name="Garbe J."/>
        </authorList>
    </citation>
    <scope>NUCLEOTIDE SEQUENCE</scope>
    <source>
        <strain evidence="3">Duluth1</strain>
        <tissue evidence="3">Whole animal</tissue>
    </source>
</reference>
<dbReference type="Proteomes" id="UP000828390">
    <property type="component" value="Unassembled WGS sequence"/>
</dbReference>
<name>A0A9D4S6Q3_DREPO</name>
<proteinExistence type="predicted"/>
<evidence type="ECO:0008006" key="5">
    <source>
        <dbReference type="Google" id="ProtNLM"/>
    </source>
</evidence>
<evidence type="ECO:0000256" key="2">
    <source>
        <dbReference type="SAM" id="SignalP"/>
    </source>
</evidence>
<keyword evidence="4" id="KW-1185">Reference proteome</keyword>
<evidence type="ECO:0000313" key="4">
    <source>
        <dbReference type="Proteomes" id="UP000828390"/>
    </source>
</evidence>
<feature type="region of interest" description="Disordered" evidence="1">
    <location>
        <begin position="33"/>
        <end position="62"/>
    </location>
</feature>
<dbReference type="EMBL" id="JAIWYP010000001">
    <property type="protein sequence ID" value="KAH3893641.1"/>
    <property type="molecule type" value="Genomic_DNA"/>
</dbReference>
<organism evidence="3 4">
    <name type="scientific">Dreissena polymorpha</name>
    <name type="common">Zebra mussel</name>
    <name type="synonym">Mytilus polymorpha</name>
    <dbReference type="NCBI Taxonomy" id="45954"/>
    <lineage>
        <taxon>Eukaryota</taxon>
        <taxon>Metazoa</taxon>
        <taxon>Spiralia</taxon>
        <taxon>Lophotrochozoa</taxon>
        <taxon>Mollusca</taxon>
        <taxon>Bivalvia</taxon>
        <taxon>Autobranchia</taxon>
        <taxon>Heteroconchia</taxon>
        <taxon>Euheterodonta</taxon>
        <taxon>Imparidentia</taxon>
        <taxon>Neoheterodontei</taxon>
        <taxon>Myida</taxon>
        <taxon>Dreissenoidea</taxon>
        <taxon>Dreissenidae</taxon>
        <taxon>Dreissena</taxon>
    </lineage>
</organism>
<evidence type="ECO:0000256" key="1">
    <source>
        <dbReference type="SAM" id="MobiDB-lite"/>
    </source>
</evidence>
<protein>
    <recommendedName>
        <fullName evidence="5">Secreted protein</fullName>
    </recommendedName>
</protein>
<comment type="caution">
    <text evidence="3">The sequence shown here is derived from an EMBL/GenBank/DDBJ whole genome shotgun (WGS) entry which is preliminary data.</text>
</comment>
<feature type="chain" id="PRO_5038472996" description="Secreted protein" evidence="2">
    <location>
        <begin position="35"/>
        <end position="62"/>
    </location>
</feature>
<gene>
    <name evidence="3" type="ORF">DPMN_017790</name>
</gene>
<feature type="signal peptide" evidence="2">
    <location>
        <begin position="1"/>
        <end position="34"/>
    </location>
</feature>